<dbReference type="FunFam" id="3.30.70.330:FF:000105">
    <property type="entry name" value="HIV Tat-specific factor 1 homolog"/>
    <property type="match status" value="1"/>
</dbReference>
<accession>A0A6A5SIP6</accession>
<dbReference type="InterPro" id="IPR034393">
    <property type="entry name" value="TatSF1-like"/>
</dbReference>
<keyword evidence="5" id="KW-0508">mRNA splicing</keyword>
<dbReference type="InterPro" id="IPR000504">
    <property type="entry name" value="RRM_dom"/>
</dbReference>
<dbReference type="PROSITE" id="PS50102">
    <property type="entry name" value="RRM"/>
    <property type="match status" value="1"/>
</dbReference>
<dbReference type="GO" id="GO:0005684">
    <property type="term" value="C:U2-type spliceosomal complex"/>
    <property type="evidence" value="ECO:0007669"/>
    <property type="project" value="TreeGrafter"/>
</dbReference>
<name>A0A6A5SIP6_9PLEO</name>
<dbReference type="SMART" id="SM00360">
    <property type="entry name" value="RRM"/>
    <property type="match status" value="2"/>
</dbReference>
<evidence type="ECO:0000256" key="7">
    <source>
        <dbReference type="SAM" id="MobiDB-lite"/>
    </source>
</evidence>
<evidence type="ECO:0000256" key="5">
    <source>
        <dbReference type="ARBA" id="ARBA00023187"/>
    </source>
</evidence>
<dbReference type="PANTHER" id="PTHR15608">
    <property type="entry name" value="SPLICING FACTOR U2AF-ASSOCIATED PROTEIN 2"/>
    <property type="match status" value="1"/>
</dbReference>
<feature type="compositionally biased region" description="Basic and acidic residues" evidence="7">
    <location>
        <begin position="37"/>
        <end position="48"/>
    </location>
</feature>
<feature type="compositionally biased region" description="Basic and acidic residues" evidence="7">
    <location>
        <begin position="309"/>
        <end position="318"/>
    </location>
</feature>
<evidence type="ECO:0000256" key="3">
    <source>
        <dbReference type="ARBA" id="ARBA00022737"/>
    </source>
</evidence>
<dbReference type="PANTHER" id="PTHR15608:SF0">
    <property type="entry name" value="HIV TAT-SPECIFIC FACTOR 1"/>
    <property type="match status" value="1"/>
</dbReference>
<organism evidence="9 10">
    <name type="scientific">Clathrospora elynae</name>
    <dbReference type="NCBI Taxonomy" id="706981"/>
    <lineage>
        <taxon>Eukaryota</taxon>
        <taxon>Fungi</taxon>
        <taxon>Dikarya</taxon>
        <taxon>Ascomycota</taxon>
        <taxon>Pezizomycotina</taxon>
        <taxon>Dothideomycetes</taxon>
        <taxon>Pleosporomycetidae</taxon>
        <taxon>Pleosporales</taxon>
        <taxon>Diademaceae</taxon>
        <taxon>Clathrospora</taxon>
    </lineage>
</organism>
<protein>
    <recommendedName>
        <fullName evidence="8">RRM domain-containing protein</fullName>
    </recommendedName>
</protein>
<sequence length="318" mass="36931">MNEVDEFLAEYDGKARSETPPMIISAHEPQTNRKRKNAQEPEAAKKPKVMENRAVYISNLPLDTNKKELEEEFSRFGIIDKGIDGEARIKLYYHDKEEKQFTGDALVTYFRKESIPLAIEMMDDYFLRPGDQSNGAIHVEEAGREYKKVKDGTQVASKFTRKDKKVSEANRLELNRKLAEWSDNEEEVAQVFAPRKNKWAKVVIIKNVFDMKELEEEDEASYLDIKEDMRFMAEKFGDITNCTLYDKEPEGIVTVRFRDPDSAEAFKDGAKDKTYDKRKLEFIIADEKPRFKKSGRGEEEPDSEEEEEQQKLEKVAKA</sequence>
<keyword evidence="4 6" id="KW-0694">RNA-binding</keyword>
<dbReference type="EMBL" id="ML976079">
    <property type="protein sequence ID" value="KAF1939544.1"/>
    <property type="molecule type" value="Genomic_DNA"/>
</dbReference>
<evidence type="ECO:0000313" key="10">
    <source>
        <dbReference type="Proteomes" id="UP000800038"/>
    </source>
</evidence>
<evidence type="ECO:0000256" key="1">
    <source>
        <dbReference type="ARBA" id="ARBA00007747"/>
    </source>
</evidence>
<keyword evidence="10" id="KW-1185">Reference proteome</keyword>
<evidence type="ECO:0000256" key="4">
    <source>
        <dbReference type="ARBA" id="ARBA00022884"/>
    </source>
</evidence>
<comment type="similarity">
    <text evidence="1">Belongs to the HTATSF1 family.</text>
</comment>
<dbReference type="AlphaFoldDB" id="A0A6A5SIP6"/>
<feature type="compositionally biased region" description="Acidic residues" evidence="7">
    <location>
        <begin position="299"/>
        <end position="308"/>
    </location>
</feature>
<evidence type="ECO:0000256" key="2">
    <source>
        <dbReference type="ARBA" id="ARBA00022664"/>
    </source>
</evidence>
<keyword evidence="3" id="KW-0677">Repeat</keyword>
<feature type="domain" description="RRM" evidence="8">
    <location>
        <begin position="53"/>
        <end position="144"/>
    </location>
</feature>
<dbReference type="InterPro" id="IPR035979">
    <property type="entry name" value="RBD_domain_sf"/>
</dbReference>
<dbReference type="OrthoDB" id="10258585at2759"/>
<feature type="region of interest" description="Disordered" evidence="7">
    <location>
        <begin position="1"/>
        <end position="48"/>
    </location>
</feature>
<keyword evidence="2" id="KW-0507">mRNA processing</keyword>
<reference evidence="9" key="1">
    <citation type="journal article" date="2020" name="Stud. Mycol.">
        <title>101 Dothideomycetes genomes: a test case for predicting lifestyles and emergence of pathogens.</title>
        <authorList>
            <person name="Haridas S."/>
            <person name="Albert R."/>
            <person name="Binder M."/>
            <person name="Bloem J."/>
            <person name="Labutti K."/>
            <person name="Salamov A."/>
            <person name="Andreopoulos B."/>
            <person name="Baker S."/>
            <person name="Barry K."/>
            <person name="Bills G."/>
            <person name="Bluhm B."/>
            <person name="Cannon C."/>
            <person name="Castanera R."/>
            <person name="Culley D."/>
            <person name="Daum C."/>
            <person name="Ezra D."/>
            <person name="Gonzalez J."/>
            <person name="Henrissat B."/>
            <person name="Kuo A."/>
            <person name="Liang C."/>
            <person name="Lipzen A."/>
            <person name="Lutzoni F."/>
            <person name="Magnuson J."/>
            <person name="Mondo S."/>
            <person name="Nolan M."/>
            <person name="Ohm R."/>
            <person name="Pangilinan J."/>
            <person name="Park H.-J."/>
            <person name="Ramirez L."/>
            <person name="Alfaro M."/>
            <person name="Sun H."/>
            <person name="Tritt A."/>
            <person name="Yoshinaga Y."/>
            <person name="Zwiers L.-H."/>
            <person name="Turgeon B."/>
            <person name="Goodwin S."/>
            <person name="Spatafora J."/>
            <person name="Crous P."/>
            <person name="Grigoriev I."/>
        </authorList>
    </citation>
    <scope>NUCLEOTIDE SEQUENCE</scope>
    <source>
        <strain evidence="9">CBS 161.51</strain>
    </source>
</reference>
<evidence type="ECO:0000313" key="9">
    <source>
        <dbReference type="EMBL" id="KAF1939544.1"/>
    </source>
</evidence>
<evidence type="ECO:0000256" key="6">
    <source>
        <dbReference type="PROSITE-ProRule" id="PRU00176"/>
    </source>
</evidence>
<gene>
    <name evidence="9" type="ORF">EJ02DRAFT_254864</name>
</gene>
<dbReference type="GO" id="GO:0003723">
    <property type="term" value="F:RNA binding"/>
    <property type="evidence" value="ECO:0007669"/>
    <property type="project" value="UniProtKB-UniRule"/>
</dbReference>
<evidence type="ECO:0000259" key="8">
    <source>
        <dbReference type="PROSITE" id="PS50102"/>
    </source>
</evidence>
<dbReference type="SUPFAM" id="SSF54928">
    <property type="entry name" value="RNA-binding domain, RBD"/>
    <property type="match status" value="2"/>
</dbReference>
<feature type="region of interest" description="Disordered" evidence="7">
    <location>
        <begin position="286"/>
        <end position="318"/>
    </location>
</feature>
<dbReference type="Proteomes" id="UP000800038">
    <property type="component" value="Unassembled WGS sequence"/>
</dbReference>
<dbReference type="Gene3D" id="3.30.70.330">
    <property type="match status" value="2"/>
</dbReference>
<proteinExistence type="inferred from homology"/>
<dbReference type="GO" id="GO:0005686">
    <property type="term" value="C:U2 snRNP"/>
    <property type="evidence" value="ECO:0007669"/>
    <property type="project" value="TreeGrafter"/>
</dbReference>
<dbReference type="Pfam" id="PF00076">
    <property type="entry name" value="RRM_1"/>
    <property type="match status" value="2"/>
</dbReference>
<dbReference type="GO" id="GO:0000398">
    <property type="term" value="P:mRNA splicing, via spliceosome"/>
    <property type="evidence" value="ECO:0007669"/>
    <property type="project" value="UniProtKB-ARBA"/>
</dbReference>
<dbReference type="InterPro" id="IPR012677">
    <property type="entry name" value="Nucleotide-bd_a/b_plait_sf"/>
</dbReference>